<evidence type="ECO:0000256" key="5">
    <source>
        <dbReference type="ARBA" id="ARBA00022605"/>
    </source>
</evidence>
<organism evidence="18 19">
    <name type="scientific">Xenorhabdus cabanillasii</name>
    <dbReference type="NCBI Taxonomy" id="351673"/>
    <lineage>
        <taxon>Bacteria</taxon>
        <taxon>Pseudomonadati</taxon>
        <taxon>Pseudomonadota</taxon>
        <taxon>Gammaproteobacteria</taxon>
        <taxon>Enterobacterales</taxon>
        <taxon>Morganellaceae</taxon>
        <taxon>Xenorhabdus</taxon>
    </lineage>
</organism>
<comment type="subunit">
    <text evidence="12">Homodimer.</text>
</comment>
<comment type="caution">
    <text evidence="12">Lacks conserved residue(s) required for the propagation of feature annotation.</text>
</comment>
<dbReference type="HAMAP" id="MF_01024">
    <property type="entry name" value="HisD"/>
    <property type="match status" value="1"/>
</dbReference>
<dbReference type="NCBIfam" id="TIGR00069">
    <property type="entry name" value="hisD"/>
    <property type="match status" value="1"/>
</dbReference>
<dbReference type="UniPathway" id="UPA00031">
    <property type="reaction ID" value="UER00014"/>
</dbReference>
<comment type="cofactor">
    <cofactor evidence="12 16">
        <name>Zn(2+)</name>
        <dbReference type="ChEBI" id="CHEBI:29105"/>
    </cofactor>
    <text evidence="12 16">Binds 1 zinc ion per subunit.</text>
</comment>
<reference evidence="18 19" key="1">
    <citation type="submission" date="2018-08" db="EMBL/GenBank/DDBJ databases">
        <title>Genomic Encyclopedia of Archaeal and Bacterial Type Strains, Phase II (KMG-II): from individual species to whole genera.</title>
        <authorList>
            <person name="Goeker M."/>
        </authorList>
    </citation>
    <scope>NUCLEOTIDE SEQUENCE [LARGE SCALE GENOMIC DNA]</scope>
    <source>
        <strain evidence="18 19">DSM 17905</strain>
    </source>
</reference>
<evidence type="ECO:0000256" key="10">
    <source>
        <dbReference type="ARBA" id="ARBA00023102"/>
    </source>
</evidence>
<dbReference type="EMBL" id="QTUB01000001">
    <property type="protein sequence ID" value="REF28790.1"/>
    <property type="molecule type" value="Genomic_DNA"/>
</dbReference>
<dbReference type="InterPro" id="IPR022695">
    <property type="entry name" value="Histidinol_DH_monofunct"/>
</dbReference>
<dbReference type="PIRSF" id="PIRSF000099">
    <property type="entry name" value="Histidinol_dh"/>
    <property type="match status" value="1"/>
</dbReference>
<dbReference type="FunFam" id="3.40.50.1980:FF:000001">
    <property type="entry name" value="Histidinol dehydrogenase"/>
    <property type="match status" value="1"/>
</dbReference>
<feature type="active site" description="Proton acceptor" evidence="12 14">
    <location>
        <position position="338"/>
    </location>
</feature>
<feature type="binding site" evidence="12 16">
    <location>
        <position position="274"/>
    </location>
    <ligand>
        <name>Zn(2+)</name>
        <dbReference type="ChEBI" id="CHEBI:29105"/>
    </ligand>
</feature>
<evidence type="ECO:0000256" key="8">
    <source>
        <dbReference type="ARBA" id="ARBA00023002"/>
    </source>
</evidence>
<protein>
    <recommendedName>
        <fullName evidence="4 12">Histidinol dehydrogenase</fullName>
        <shortName evidence="12 13">HDH</shortName>
        <ecNumber evidence="4 12">1.1.1.23</ecNumber>
    </recommendedName>
</protein>
<evidence type="ECO:0000313" key="18">
    <source>
        <dbReference type="EMBL" id="REF28790.1"/>
    </source>
</evidence>
<feature type="binding site" evidence="12 16">
    <location>
        <position position="271"/>
    </location>
    <ligand>
        <name>Zn(2+)</name>
        <dbReference type="ChEBI" id="CHEBI:29105"/>
    </ligand>
</feature>
<dbReference type="GO" id="GO:0008270">
    <property type="term" value="F:zinc ion binding"/>
    <property type="evidence" value="ECO:0007669"/>
    <property type="project" value="UniProtKB-UniRule"/>
</dbReference>
<dbReference type="FunFam" id="1.20.5.1300:FF:000002">
    <property type="entry name" value="Histidinol dehydrogenase, chloroplastic"/>
    <property type="match status" value="1"/>
</dbReference>
<evidence type="ECO:0000256" key="1">
    <source>
        <dbReference type="ARBA" id="ARBA00003850"/>
    </source>
</evidence>
<feature type="active site" description="Proton acceptor" evidence="12 14">
    <location>
        <position position="339"/>
    </location>
</feature>
<evidence type="ECO:0000313" key="19">
    <source>
        <dbReference type="Proteomes" id="UP000256294"/>
    </source>
</evidence>
<dbReference type="GO" id="GO:0051287">
    <property type="term" value="F:NAD binding"/>
    <property type="evidence" value="ECO:0007669"/>
    <property type="project" value="InterPro"/>
</dbReference>
<dbReference type="InterPro" id="IPR012131">
    <property type="entry name" value="Hstdl_DH"/>
</dbReference>
<feature type="binding site" evidence="12 15">
    <location>
        <position position="372"/>
    </location>
    <ligand>
        <name>substrate</name>
    </ligand>
</feature>
<evidence type="ECO:0000256" key="15">
    <source>
        <dbReference type="PIRSR" id="PIRSR000099-3"/>
    </source>
</evidence>
<keyword evidence="5 12" id="KW-0028">Amino-acid biosynthesis</keyword>
<feature type="binding site" evidence="12 15">
    <location>
        <position position="339"/>
    </location>
    <ligand>
        <name>substrate</name>
    </ligand>
</feature>
<accession>A0A3D9ULF0</accession>
<dbReference type="RefSeq" id="WP_115827363.1">
    <property type="nucleotide sequence ID" value="NZ_QTUB01000001.1"/>
</dbReference>
<feature type="binding site" evidence="12 15">
    <location>
        <position position="274"/>
    </location>
    <ligand>
        <name>substrate</name>
    </ligand>
</feature>
<dbReference type="PRINTS" id="PR00083">
    <property type="entry name" value="HOLDHDRGNASE"/>
</dbReference>
<dbReference type="AlphaFoldDB" id="A0A3D9ULF0"/>
<keyword evidence="10 12" id="KW-0368">Histidine biosynthesis</keyword>
<feature type="binding site" evidence="12 15">
    <location>
        <position position="426"/>
    </location>
    <ligand>
        <name>substrate</name>
    </ligand>
</feature>
<evidence type="ECO:0000256" key="11">
    <source>
        <dbReference type="ARBA" id="ARBA00049489"/>
    </source>
</evidence>
<gene>
    <name evidence="12" type="primary">hisD</name>
    <name evidence="18" type="ORF">BDD26_3754</name>
</gene>
<feature type="binding site" evidence="12 16">
    <location>
        <position position="431"/>
    </location>
    <ligand>
        <name>Zn(2+)</name>
        <dbReference type="ChEBI" id="CHEBI:29105"/>
    </ligand>
</feature>
<dbReference type="Proteomes" id="UP000256294">
    <property type="component" value="Unassembled WGS sequence"/>
</dbReference>
<keyword evidence="19" id="KW-1185">Reference proteome</keyword>
<evidence type="ECO:0000256" key="2">
    <source>
        <dbReference type="ARBA" id="ARBA00004940"/>
    </source>
</evidence>
<comment type="function">
    <text evidence="1 12 13">Catalyzes the sequential NAD-dependent oxidations of L-histidinol to L-histidinaldehyde and then to L-histidine.</text>
</comment>
<evidence type="ECO:0000256" key="16">
    <source>
        <dbReference type="PIRSR" id="PIRSR000099-4"/>
    </source>
</evidence>
<evidence type="ECO:0000256" key="17">
    <source>
        <dbReference type="RuleBase" id="RU004175"/>
    </source>
</evidence>
<evidence type="ECO:0000256" key="12">
    <source>
        <dbReference type="HAMAP-Rule" id="MF_01024"/>
    </source>
</evidence>
<feature type="binding site" evidence="12 16">
    <location>
        <position position="372"/>
    </location>
    <ligand>
        <name>Zn(2+)</name>
        <dbReference type="ChEBI" id="CHEBI:29105"/>
    </ligand>
</feature>
<proteinExistence type="inferred from homology"/>
<comment type="pathway">
    <text evidence="2 12 13">Amino-acid biosynthesis; L-histidine biosynthesis; L-histidine from 5-phospho-alpha-D-ribose 1-diphosphate: step 9/9.</text>
</comment>
<evidence type="ECO:0000256" key="4">
    <source>
        <dbReference type="ARBA" id="ARBA00012965"/>
    </source>
</evidence>
<dbReference type="Pfam" id="PF00815">
    <property type="entry name" value="Histidinol_dh"/>
    <property type="match status" value="1"/>
</dbReference>
<dbReference type="Gene3D" id="1.20.5.1300">
    <property type="match status" value="1"/>
</dbReference>
<comment type="catalytic activity">
    <reaction evidence="11 12 13">
        <text>L-histidinol + 2 NAD(+) + H2O = L-histidine + 2 NADH + 3 H(+)</text>
        <dbReference type="Rhea" id="RHEA:20641"/>
        <dbReference type="ChEBI" id="CHEBI:15377"/>
        <dbReference type="ChEBI" id="CHEBI:15378"/>
        <dbReference type="ChEBI" id="CHEBI:57540"/>
        <dbReference type="ChEBI" id="CHEBI:57595"/>
        <dbReference type="ChEBI" id="CHEBI:57699"/>
        <dbReference type="ChEBI" id="CHEBI:57945"/>
        <dbReference type="EC" id="1.1.1.23"/>
    </reaction>
</comment>
<dbReference type="InterPro" id="IPR016161">
    <property type="entry name" value="Ald_DH/histidinol_DH"/>
</dbReference>
<dbReference type="CDD" id="cd06572">
    <property type="entry name" value="Histidinol_dh"/>
    <property type="match status" value="1"/>
</dbReference>
<dbReference type="Gene3D" id="3.40.50.1980">
    <property type="entry name" value="Nitrogenase molybdenum iron protein domain"/>
    <property type="match status" value="2"/>
</dbReference>
<evidence type="ECO:0000256" key="9">
    <source>
        <dbReference type="ARBA" id="ARBA00023027"/>
    </source>
</evidence>
<keyword evidence="9 12" id="KW-0520">NAD</keyword>
<evidence type="ECO:0000256" key="3">
    <source>
        <dbReference type="ARBA" id="ARBA00010178"/>
    </source>
</evidence>
<dbReference type="PANTHER" id="PTHR21256:SF2">
    <property type="entry name" value="HISTIDINE BIOSYNTHESIS TRIFUNCTIONAL PROTEIN"/>
    <property type="match status" value="1"/>
</dbReference>
<evidence type="ECO:0000256" key="7">
    <source>
        <dbReference type="ARBA" id="ARBA00022833"/>
    </source>
</evidence>
<dbReference type="GO" id="GO:0000105">
    <property type="term" value="P:L-histidine biosynthetic process"/>
    <property type="evidence" value="ECO:0007669"/>
    <property type="project" value="UniProtKB-UniRule"/>
</dbReference>
<dbReference type="EC" id="1.1.1.23" evidence="4 12"/>
<dbReference type="PANTHER" id="PTHR21256">
    <property type="entry name" value="HISTIDINOL DEHYDROGENASE HDH"/>
    <property type="match status" value="1"/>
</dbReference>
<dbReference type="GO" id="GO:0005829">
    <property type="term" value="C:cytosol"/>
    <property type="evidence" value="ECO:0007669"/>
    <property type="project" value="TreeGrafter"/>
</dbReference>
<evidence type="ECO:0000256" key="14">
    <source>
        <dbReference type="PIRSR" id="PIRSR000099-1"/>
    </source>
</evidence>
<dbReference type="GO" id="GO:0004399">
    <property type="term" value="F:histidinol dehydrogenase activity"/>
    <property type="evidence" value="ECO:0007669"/>
    <property type="project" value="UniProtKB-UniRule"/>
</dbReference>
<feature type="binding site" evidence="12 15">
    <location>
        <position position="431"/>
    </location>
    <ligand>
        <name>substrate</name>
    </ligand>
</feature>
<evidence type="ECO:0000256" key="6">
    <source>
        <dbReference type="ARBA" id="ARBA00022723"/>
    </source>
</evidence>
<dbReference type="SUPFAM" id="SSF53720">
    <property type="entry name" value="ALDH-like"/>
    <property type="match status" value="1"/>
</dbReference>
<feature type="binding site" evidence="12 15">
    <location>
        <position position="249"/>
    </location>
    <ligand>
        <name>substrate</name>
    </ligand>
</feature>
<sequence length="457" mass="49419">MSANLNITLSNASDFNTIIRWQECTPEQQQILLTRPAVAASEDVARTVKQILETVKERGDEVLRELSQHLDNTAVNTIQISVDEISAATKRLAPEIKQAMQQAMNNIRLFHEAQKPTVVEVETIPGVYCRQITRPIDSVGLYIPGGSAPLPSTVLMLGTPASIAGCRKVILCSPPPIADEILYAAQLCGISEIFQIGGAQAIAAMAFGTESIPKVDKIFGPGSAWVTEAKRQVSQRFDGATIDMPAGPSEVLVIADNSANPTFTAADLLSQAEHGPDSQVILVTPDENYAKQVIREIEKQLITLPRQQIAIQALQSSRIIVTANIDQCVTISNQYGPEHLIIQTRQPEQLVDKITSAGSIFLGDWSPESAGDYASGTNHVLPTYGYTSTYSSLGLADFLKRMTIQKLTPQGLKKLAPTIETLAQAEQLTAHKNAVTLRIAALNSTDNTDNTDTQPKA</sequence>
<comment type="caution">
    <text evidence="18">The sequence shown here is derived from an EMBL/GenBank/DDBJ whole genome shotgun (WGS) entry which is preliminary data.</text>
</comment>
<evidence type="ECO:0000256" key="13">
    <source>
        <dbReference type="PIRNR" id="PIRNR000099"/>
    </source>
</evidence>
<keyword evidence="7 12" id="KW-0862">Zinc</keyword>
<keyword evidence="6 12" id="KW-0479">Metal-binding</keyword>
<comment type="similarity">
    <text evidence="3 12 13 17">Belongs to the histidinol dehydrogenase family.</text>
</comment>
<keyword evidence="8 12" id="KW-0560">Oxidoreductase</keyword>
<name>A0A3D9ULF0_9GAMM</name>
<feature type="binding site" evidence="12 15">
    <location>
        <position position="271"/>
    </location>
    <ligand>
        <name>substrate</name>
    </ligand>
</feature>